<keyword evidence="1" id="KW-0472">Membrane</keyword>
<proteinExistence type="predicted"/>
<comment type="caution">
    <text evidence="2">The sequence shown here is derived from an EMBL/GenBank/DDBJ whole genome shotgun (WGS) entry which is preliminary data.</text>
</comment>
<evidence type="ECO:0000313" key="3">
    <source>
        <dbReference type="Proteomes" id="UP001328107"/>
    </source>
</evidence>
<feature type="non-terminal residue" evidence="2">
    <location>
        <position position="81"/>
    </location>
</feature>
<dbReference type="EMBL" id="BTRK01000002">
    <property type="protein sequence ID" value="GMR35180.1"/>
    <property type="molecule type" value="Genomic_DNA"/>
</dbReference>
<keyword evidence="3" id="KW-1185">Reference proteome</keyword>
<sequence length="81" mass="9243">HGFISFIAMTQWFSHLFNLLSMTAYYCILLYDAQLYYRAARCRLRALAIALLAGAAGASPYLNSEYYGFDLESLSWSFNHA</sequence>
<feature type="transmembrane region" description="Helical" evidence="1">
    <location>
        <begin position="12"/>
        <end position="32"/>
    </location>
</feature>
<evidence type="ECO:0000313" key="2">
    <source>
        <dbReference type="EMBL" id="GMR35180.1"/>
    </source>
</evidence>
<name>A0AAN5C911_9BILA</name>
<dbReference type="Proteomes" id="UP001328107">
    <property type="component" value="Unassembled WGS sequence"/>
</dbReference>
<dbReference type="AlphaFoldDB" id="A0AAN5C911"/>
<organism evidence="2 3">
    <name type="scientific">Pristionchus mayeri</name>
    <dbReference type="NCBI Taxonomy" id="1317129"/>
    <lineage>
        <taxon>Eukaryota</taxon>
        <taxon>Metazoa</taxon>
        <taxon>Ecdysozoa</taxon>
        <taxon>Nematoda</taxon>
        <taxon>Chromadorea</taxon>
        <taxon>Rhabditida</taxon>
        <taxon>Rhabditina</taxon>
        <taxon>Diplogasteromorpha</taxon>
        <taxon>Diplogasteroidea</taxon>
        <taxon>Neodiplogasteridae</taxon>
        <taxon>Pristionchus</taxon>
    </lineage>
</organism>
<keyword evidence="1" id="KW-0812">Transmembrane</keyword>
<accession>A0AAN5C911</accession>
<evidence type="ECO:0000256" key="1">
    <source>
        <dbReference type="SAM" id="Phobius"/>
    </source>
</evidence>
<feature type="transmembrane region" description="Helical" evidence="1">
    <location>
        <begin position="44"/>
        <end position="62"/>
    </location>
</feature>
<protein>
    <submittedName>
        <fullName evidence="2">Uncharacterized protein</fullName>
    </submittedName>
</protein>
<feature type="non-terminal residue" evidence="2">
    <location>
        <position position="1"/>
    </location>
</feature>
<gene>
    <name evidence="2" type="ORF">PMAYCL1PPCAC_05375</name>
</gene>
<keyword evidence="1" id="KW-1133">Transmembrane helix</keyword>
<reference evidence="3" key="1">
    <citation type="submission" date="2022-10" db="EMBL/GenBank/DDBJ databases">
        <title>Genome assembly of Pristionchus species.</title>
        <authorList>
            <person name="Yoshida K."/>
            <person name="Sommer R.J."/>
        </authorList>
    </citation>
    <scope>NUCLEOTIDE SEQUENCE [LARGE SCALE GENOMIC DNA]</scope>
    <source>
        <strain evidence="3">RS5460</strain>
    </source>
</reference>